<feature type="compositionally biased region" description="Basic and acidic residues" evidence="1">
    <location>
        <begin position="1"/>
        <end position="10"/>
    </location>
</feature>
<feature type="compositionally biased region" description="Basic and acidic residues" evidence="1">
    <location>
        <begin position="20"/>
        <end position="37"/>
    </location>
</feature>
<accession>A0ABQ7BX00</accession>
<sequence>MKEKKEREETQATPNLSPIELRDEQLTPPLKCEESSNQKKSQTQIGFEYDDGGDSVPAFKPDYSTGDGGLPSLIPRSHNHNRSQDVSSIATYDEEHVLYSSLELKKLKDFPNVKKVKLDPTGHSRLRIWRQKHEAEQQALVRSHFPSSAPRKKMRIAYESKFATCHIGNLAQLTDVGSAFRDCGLGYICQIKIIRPGFGFVVFPSMDATLMGTESPFRKLTVRGKMIGSNCLMDSTCC</sequence>
<evidence type="ECO:0008006" key="4">
    <source>
        <dbReference type="Google" id="ProtNLM"/>
    </source>
</evidence>
<comment type="caution">
    <text evidence="2">The sequence shown here is derived from an EMBL/GenBank/DDBJ whole genome shotgun (WGS) entry which is preliminary data.</text>
</comment>
<evidence type="ECO:0000256" key="1">
    <source>
        <dbReference type="SAM" id="MobiDB-lite"/>
    </source>
</evidence>
<name>A0ABQ7BX00_BRACR</name>
<gene>
    <name evidence="2" type="ORF">DY000_02008810</name>
</gene>
<reference evidence="2 3" key="1">
    <citation type="journal article" date="2020" name="BMC Genomics">
        <title>Intraspecific diversification of the crop wild relative Brassica cretica Lam. using demographic model selection.</title>
        <authorList>
            <person name="Kioukis A."/>
            <person name="Michalopoulou V.A."/>
            <person name="Briers L."/>
            <person name="Pirintsos S."/>
            <person name="Studholme D.J."/>
            <person name="Pavlidis P."/>
            <person name="Sarris P.F."/>
        </authorList>
    </citation>
    <scope>NUCLEOTIDE SEQUENCE [LARGE SCALE GENOMIC DNA]</scope>
    <source>
        <strain evidence="3">cv. PFS-1207/04</strain>
    </source>
</reference>
<feature type="region of interest" description="Disordered" evidence="1">
    <location>
        <begin position="1"/>
        <end position="86"/>
    </location>
</feature>
<dbReference type="Proteomes" id="UP000266723">
    <property type="component" value="Unassembled WGS sequence"/>
</dbReference>
<proteinExistence type="predicted"/>
<organism evidence="2 3">
    <name type="scientific">Brassica cretica</name>
    <name type="common">Mustard</name>
    <dbReference type="NCBI Taxonomy" id="69181"/>
    <lineage>
        <taxon>Eukaryota</taxon>
        <taxon>Viridiplantae</taxon>
        <taxon>Streptophyta</taxon>
        <taxon>Embryophyta</taxon>
        <taxon>Tracheophyta</taxon>
        <taxon>Spermatophyta</taxon>
        <taxon>Magnoliopsida</taxon>
        <taxon>eudicotyledons</taxon>
        <taxon>Gunneridae</taxon>
        <taxon>Pentapetalae</taxon>
        <taxon>rosids</taxon>
        <taxon>malvids</taxon>
        <taxon>Brassicales</taxon>
        <taxon>Brassicaceae</taxon>
        <taxon>Brassiceae</taxon>
        <taxon>Brassica</taxon>
    </lineage>
</organism>
<evidence type="ECO:0000313" key="3">
    <source>
        <dbReference type="Proteomes" id="UP000266723"/>
    </source>
</evidence>
<keyword evidence="3" id="KW-1185">Reference proteome</keyword>
<protein>
    <recommendedName>
        <fullName evidence="4">RRM domain-containing protein</fullName>
    </recommendedName>
</protein>
<dbReference type="EMBL" id="QGKV02000832">
    <property type="protein sequence ID" value="KAF3544039.1"/>
    <property type="molecule type" value="Genomic_DNA"/>
</dbReference>
<evidence type="ECO:0000313" key="2">
    <source>
        <dbReference type="EMBL" id="KAF3544039.1"/>
    </source>
</evidence>